<dbReference type="AlphaFoldDB" id="A0A2Z7D962"/>
<gene>
    <name evidence="1" type="ORF">F511_44869</name>
</gene>
<keyword evidence="2" id="KW-1185">Reference proteome</keyword>
<evidence type="ECO:0000313" key="1">
    <source>
        <dbReference type="EMBL" id="KZV53928.1"/>
    </source>
</evidence>
<reference evidence="1 2" key="1">
    <citation type="journal article" date="2015" name="Proc. Natl. Acad. Sci. U.S.A.">
        <title>The resurrection genome of Boea hygrometrica: A blueprint for survival of dehydration.</title>
        <authorList>
            <person name="Xiao L."/>
            <person name="Yang G."/>
            <person name="Zhang L."/>
            <person name="Yang X."/>
            <person name="Zhao S."/>
            <person name="Ji Z."/>
            <person name="Zhou Q."/>
            <person name="Hu M."/>
            <person name="Wang Y."/>
            <person name="Chen M."/>
            <person name="Xu Y."/>
            <person name="Jin H."/>
            <person name="Xiao X."/>
            <person name="Hu G."/>
            <person name="Bao F."/>
            <person name="Hu Y."/>
            <person name="Wan P."/>
            <person name="Li L."/>
            <person name="Deng X."/>
            <person name="Kuang T."/>
            <person name="Xiang C."/>
            <person name="Zhu J.K."/>
            <person name="Oliver M.J."/>
            <person name="He Y."/>
        </authorList>
    </citation>
    <scope>NUCLEOTIDE SEQUENCE [LARGE SCALE GENOMIC DNA]</scope>
    <source>
        <strain evidence="2">cv. XS01</strain>
    </source>
</reference>
<sequence length="101" mass="11056">MLMTSSVTSSSRKNQQVACIPDARGSDVVEEIQSQATVQSADGDKRKQNDVVYITDEATVDPVATQRYSVAMFCSSSRKKIQAKHLMNQMQATAASSRELI</sequence>
<organism evidence="1 2">
    <name type="scientific">Dorcoceras hygrometricum</name>
    <dbReference type="NCBI Taxonomy" id="472368"/>
    <lineage>
        <taxon>Eukaryota</taxon>
        <taxon>Viridiplantae</taxon>
        <taxon>Streptophyta</taxon>
        <taxon>Embryophyta</taxon>
        <taxon>Tracheophyta</taxon>
        <taxon>Spermatophyta</taxon>
        <taxon>Magnoliopsida</taxon>
        <taxon>eudicotyledons</taxon>
        <taxon>Gunneridae</taxon>
        <taxon>Pentapetalae</taxon>
        <taxon>asterids</taxon>
        <taxon>lamiids</taxon>
        <taxon>Lamiales</taxon>
        <taxon>Gesneriaceae</taxon>
        <taxon>Didymocarpoideae</taxon>
        <taxon>Trichosporeae</taxon>
        <taxon>Loxocarpinae</taxon>
        <taxon>Dorcoceras</taxon>
    </lineage>
</organism>
<proteinExistence type="predicted"/>
<dbReference type="EMBL" id="KQ989990">
    <property type="protein sequence ID" value="KZV53928.1"/>
    <property type="molecule type" value="Genomic_DNA"/>
</dbReference>
<dbReference type="Proteomes" id="UP000250235">
    <property type="component" value="Unassembled WGS sequence"/>
</dbReference>
<evidence type="ECO:0000313" key="2">
    <source>
        <dbReference type="Proteomes" id="UP000250235"/>
    </source>
</evidence>
<name>A0A2Z7D962_9LAMI</name>
<accession>A0A2Z7D962</accession>
<protein>
    <submittedName>
        <fullName evidence="1">Uncharacterized protein</fullName>
    </submittedName>
</protein>